<dbReference type="Proteomes" id="UP001279734">
    <property type="component" value="Unassembled WGS sequence"/>
</dbReference>
<comment type="caution">
    <text evidence="1">The sequence shown here is derived from an EMBL/GenBank/DDBJ whole genome shotgun (WGS) entry which is preliminary data.</text>
</comment>
<dbReference type="AlphaFoldDB" id="A0AAD3SPH3"/>
<organism evidence="1 2">
    <name type="scientific">Nepenthes gracilis</name>
    <name type="common">Slender pitcher plant</name>
    <dbReference type="NCBI Taxonomy" id="150966"/>
    <lineage>
        <taxon>Eukaryota</taxon>
        <taxon>Viridiplantae</taxon>
        <taxon>Streptophyta</taxon>
        <taxon>Embryophyta</taxon>
        <taxon>Tracheophyta</taxon>
        <taxon>Spermatophyta</taxon>
        <taxon>Magnoliopsida</taxon>
        <taxon>eudicotyledons</taxon>
        <taxon>Gunneridae</taxon>
        <taxon>Pentapetalae</taxon>
        <taxon>Caryophyllales</taxon>
        <taxon>Nepenthaceae</taxon>
        <taxon>Nepenthes</taxon>
    </lineage>
</organism>
<sequence>MHSCWPVLDYLMFKVAFELTLITEDLKSLNAATGDFSASVVAKEALDEYQRELFQSPMRGVPHFQGERPSQKPSLAVYRGRGGRDFFS</sequence>
<accession>A0AAD3SPH3</accession>
<evidence type="ECO:0000313" key="1">
    <source>
        <dbReference type="EMBL" id="GMH14096.1"/>
    </source>
</evidence>
<protein>
    <submittedName>
        <fullName evidence="1">Uncharacterized protein</fullName>
    </submittedName>
</protein>
<evidence type="ECO:0000313" key="2">
    <source>
        <dbReference type="Proteomes" id="UP001279734"/>
    </source>
</evidence>
<dbReference type="EMBL" id="BSYO01000013">
    <property type="protein sequence ID" value="GMH14096.1"/>
    <property type="molecule type" value="Genomic_DNA"/>
</dbReference>
<name>A0AAD3SPH3_NEPGR</name>
<proteinExistence type="predicted"/>
<keyword evidence="2" id="KW-1185">Reference proteome</keyword>
<gene>
    <name evidence="1" type="ORF">Nepgr_015937</name>
</gene>
<reference evidence="1" key="1">
    <citation type="submission" date="2023-05" db="EMBL/GenBank/DDBJ databases">
        <title>Nepenthes gracilis genome sequencing.</title>
        <authorList>
            <person name="Fukushima K."/>
        </authorList>
    </citation>
    <scope>NUCLEOTIDE SEQUENCE</scope>
    <source>
        <strain evidence="1">SING2019-196</strain>
    </source>
</reference>